<keyword evidence="10" id="KW-1185">Reference proteome</keyword>
<evidence type="ECO:0000313" key="9">
    <source>
        <dbReference type="EMBL" id="CAB3990241.1"/>
    </source>
</evidence>
<feature type="transmembrane region" description="Helical" evidence="8">
    <location>
        <begin position="172"/>
        <end position="192"/>
    </location>
</feature>
<feature type="transmembrane region" description="Helical" evidence="8">
    <location>
        <begin position="237"/>
        <end position="261"/>
    </location>
</feature>
<proteinExistence type="inferred from homology"/>
<evidence type="ECO:0000256" key="8">
    <source>
        <dbReference type="SAM" id="Phobius"/>
    </source>
</evidence>
<dbReference type="GO" id="GO:0040018">
    <property type="term" value="P:positive regulation of multicellular organism growth"/>
    <property type="evidence" value="ECO:0007669"/>
    <property type="project" value="UniProtKB-ARBA"/>
</dbReference>
<keyword evidence="9" id="KW-0407">Ion channel</keyword>
<feature type="transmembrane region" description="Helical" evidence="8">
    <location>
        <begin position="455"/>
        <end position="475"/>
    </location>
</feature>
<evidence type="ECO:0000256" key="4">
    <source>
        <dbReference type="ARBA" id="ARBA00022737"/>
    </source>
</evidence>
<organism evidence="9 10">
    <name type="scientific">Paramuricea clavata</name>
    <name type="common">Red gorgonian</name>
    <name type="synonym">Violescent sea-whip</name>
    <dbReference type="NCBI Taxonomy" id="317549"/>
    <lineage>
        <taxon>Eukaryota</taxon>
        <taxon>Metazoa</taxon>
        <taxon>Cnidaria</taxon>
        <taxon>Anthozoa</taxon>
        <taxon>Octocorallia</taxon>
        <taxon>Malacalcyonacea</taxon>
        <taxon>Plexauridae</taxon>
        <taxon>Paramuricea</taxon>
    </lineage>
</organism>
<dbReference type="PROSITE" id="PS51371">
    <property type="entry name" value="CBS"/>
    <property type="match status" value="1"/>
</dbReference>
<dbReference type="GO" id="GO:0008340">
    <property type="term" value="P:determination of adult lifespan"/>
    <property type="evidence" value="ECO:0007669"/>
    <property type="project" value="UniProtKB-ARBA"/>
</dbReference>
<dbReference type="Proteomes" id="UP001152795">
    <property type="component" value="Unassembled WGS sequence"/>
</dbReference>
<dbReference type="PANTHER" id="PTHR12064">
    <property type="entry name" value="METAL TRANSPORTER CNNM"/>
    <property type="match status" value="1"/>
</dbReference>
<sequence length="744" mass="85101">MEFPSKNVPDGTGENLPLYRNVSRIYTTDQRCKKGLPLSMALVQFSPYVYDRLGAKSKFVIVNGTRKLKPKLLFKFYGMFPEILKKAIPTCCDSKSDIKYAKLLLEQHVDPEVEHEYDFSFPLYGKSMQDAMYQSNPFIPIIQAPSVALLVRSESVTSGNTKFIAKTIIGFWPMYLFILLIASSAGIIMWCLDRSKNEAHFPKPFINGAWEGLWWAFITMTTVGYGDRTPKSFFGRFFCILWIIFGIVIMSILSGYINAVFSASTKKNFDMHGKKIGAVTGSAEFKFGLSQNADMKGYKLASVAFTDLQRHKTIEGMLIDSYIVNALGDYFQNYNVRTHEMIDHPITYGIRMAQGSKELEKCIRRYLRDHPQEVFDMLRKSLKPVKNPKDRENLQQKEAEKLFHQDKIINDVRLYGAILVASILFIGLCLQGITYCTRMLKEPTPRTLSSPFVKFLMFLLFIIAWPIAKLLDCVLGVDYSTFFRRAELKELVSMHLEQTLENEEPLTGDEVLIIKGTLDMRNKTVADAYTPIHRVFMFGIDEKMTKANMNKVVERGHSRIPVYETDRENIIGVLMAKRLIPVNPEDAVPVKDLCKKNLLTVFMKDPLFNLLNKFQTGKSHIAIVKDQVELDNGSFLEKTLGVITLEDIIEELIQEDIYDESDLTRLQKKVQQRINKMFKGKSHPGMRRQKSYDPTRRNVRSVSDVPGEYVGEEENRPLLGRGFSTDSRTINDDDFSTTTMSSVP</sequence>
<accession>A0A6S7H1C1</accession>
<dbReference type="PROSITE" id="PS51846">
    <property type="entry name" value="CNNM"/>
    <property type="match status" value="1"/>
</dbReference>
<evidence type="ECO:0000256" key="7">
    <source>
        <dbReference type="SAM" id="MobiDB-lite"/>
    </source>
</evidence>
<dbReference type="GO" id="GO:0034220">
    <property type="term" value="P:monoatomic ion transmembrane transport"/>
    <property type="evidence" value="ECO:0007669"/>
    <property type="project" value="UniProtKB-KW"/>
</dbReference>
<evidence type="ECO:0000313" key="10">
    <source>
        <dbReference type="Proteomes" id="UP001152795"/>
    </source>
</evidence>
<dbReference type="InterPro" id="IPR044751">
    <property type="entry name" value="Ion_transp-like_CBS"/>
</dbReference>
<gene>
    <name evidence="9" type="ORF">PACLA_8A037221</name>
</gene>
<dbReference type="GO" id="GO:0032026">
    <property type="term" value="P:response to magnesium ion"/>
    <property type="evidence" value="ECO:0007669"/>
    <property type="project" value="UniProtKB-ARBA"/>
</dbReference>
<comment type="subcellular location">
    <subcellularLocation>
        <location evidence="1">Membrane</location>
        <topology evidence="1">Multi-pass membrane protein</topology>
    </subcellularLocation>
</comment>
<dbReference type="SUPFAM" id="SSF54631">
    <property type="entry name" value="CBS-domain pair"/>
    <property type="match status" value="1"/>
</dbReference>
<dbReference type="GO" id="GO:0016020">
    <property type="term" value="C:membrane"/>
    <property type="evidence" value="ECO:0007669"/>
    <property type="project" value="UniProtKB-SubCell"/>
</dbReference>
<keyword evidence="6 8" id="KW-0472">Membrane</keyword>
<feature type="transmembrane region" description="Helical" evidence="8">
    <location>
        <begin position="414"/>
        <end position="435"/>
    </location>
</feature>
<feature type="region of interest" description="Disordered" evidence="7">
    <location>
        <begin position="679"/>
        <end position="744"/>
    </location>
</feature>
<evidence type="ECO:0000256" key="1">
    <source>
        <dbReference type="ARBA" id="ARBA00004141"/>
    </source>
</evidence>
<dbReference type="InterPro" id="IPR045095">
    <property type="entry name" value="ACDP"/>
</dbReference>
<keyword evidence="4" id="KW-0677">Repeat</keyword>
<keyword evidence="5 8" id="KW-1133">Transmembrane helix</keyword>
<dbReference type="AlphaFoldDB" id="A0A6S7H1C1"/>
<protein>
    <submittedName>
        <fullName evidence="9">Potassium channel</fullName>
    </submittedName>
</protein>
<keyword evidence="9" id="KW-0813">Transport</keyword>
<dbReference type="GO" id="GO:1905941">
    <property type="term" value="P:positive regulation of gonad development"/>
    <property type="evidence" value="ECO:0007669"/>
    <property type="project" value="UniProtKB-ARBA"/>
</dbReference>
<reference evidence="9" key="1">
    <citation type="submission" date="2020-04" db="EMBL/GenBank/DDBJ databases">
        <authorList>
            <person name="Alioto T."/>
            <person name="Alioto T."/>
            <person name="Gomez Garrido J."/>
        </authorList>
    </citation>
    <scope>NUCLEOTIDE SEQUENCE</scope>
    <source>
        <strain evidence="9">A484AB</strain>
    </source>
</reference>
<dbReference type="OrthoDB" id="5953876at2759"/>
<dbReference type="InterPro" id="IPR002550">
    <property type="entry name" value="CNNM"/>
</dbReference>
<evidence type="ECO:0000256" key="5">
    <source>
        <dbReference type="ARBA" id="ARBA00022989"/>
    </source>
</evidence>
<dbReference type="Pfam" id="PF07885">
    <property type="entry name" value="Ion_trans_2"/>
    <property type="match status" value="1"/>
</dbReference>
<dbReference type="InterPro" id="IPR046342">
    <property type="entry name" value="CBS_dom_sf"/>
</dbReference>
<dbReference type="InterPro" id="IPR000644">
    <property type="entry name" value="CBS_dom"/>
</dbReference>
<evidence type="ECO:0000256" key="2">
    <source>
        <dbReference type="ARBA" id="ARBA00010484"/>
    </source>
</evidence>
<dbReference type="InterPro" id="IPR013099">
    <property type="entry name" value="K_chnl_dom"/>
</dbReference>
<dbReference type="EMBL" id="CACRXK020001626">
    <property type="protein sequence ID" value="CAB3990241.1"/>
    <property type="molecule type" value="Genomic_DNA"/>
</dbReference>
<comment type="caution">
    <text evidence="9">The sequence shown here is derived from an EMBL/GenBank/DDBJ whole genome shotgun (WGS) entry which is preliminary data.</text>
</comment>
<keyword evidence="9" id="KW-0406">Ion transport</keyword>
<evidence type="ECO:0000256" key="6">
    <source>
        <dbReference type="ARBA" id="ARBA00023136"/>
    </source>
</evidence>
<evidence type="ECO:0000256" key="3">
    <source>
        <dbReference type="ARBA" id="ARBA00022692"/>
    </source>
</evidence>
<comment type="similarity">
    <text evidence="2">Belongs to the ACDP family.</text>
</comment>
<dbReference type="CDD" id="cd04590">
    <property type="entry name" value="CBS_pair_CorC_HlyC_assoc"/>
    <property type="match status" value="1"/>
</dbReference>
<feature type="transmembrane region" description="Helical" evidence="8">
    <location>
        <begin position="204"/>
        <end position="225"/>
    </location>
</feature>
<keyword evidence="3 8" id="KW-0812">Transmembrane</keyword>
<dbReference type="SUPFAM" id="SSF81324">
    <property type="entry name" value="Voltage-gated potassium channels"/>
    <property type="match status" value="1"/>
</dbReference>
<feature type="compositionally biased region" description="Basic residues" evidence="7">
    <location>
        <begin position="679"/>
        <end position="689"/>
    </location>
</feature>
<dbReference type="FunFam" id="3.10.580.10:FF:000006">
    <property type="entry name" value="DUF21 and CBS domain protein"/>
    <property type="match status" value="1"/>
</dbReference>
<dbReference type="Gene3D" id="1.10.287.70">
    <property type="match status" value="1"/>
</dbReference>
<dbReference type="Pfam" id="PF00571">
    <property type="entry name" value="CBS"/>
    <property type="match status" value="1"/>
</dbReference>
<dbReference type="GO" id="GO:0030026">
    <property type="term" value="P:intracellular manganese ion homeostasis"/>
    <property type="evidence" value="ECO:0007669"/>
    <property type="project" value="TreeGrafter"/>
</dbReference>
<dbReference type="PANTHER" id="PTHR12064:SF97">
    <property type="entry name" value="METAL TRANSPORTER CNNM-5"/>
    <property type="match status" value="1"/>
</dbReference>
<dbReference type="GO" id="GO:0005737">
    <property type="term" value="C:cytoplasm"/>
    <property type="evidence" value="ECO:0007669"/>
    <property type="project" value="TreeGrafter"/>
</dbReference>
<dbReference type="GO" id="GO:0010960">
    <property type="term" value="P:magnesium ion homeostasis"/>
    <property type="evidence" value="ECO:0007669"/>
    <property type="project" value="InterPro"/>
</dbReference>
<dbReference type="SUPFAM" id="SSF53850">
    <property type="entry name" value="Periplasmic binding protein-like II"/>
    <property type="match status" value="1"/>
</dbReference>
<dbReference type="Gene3D" id="3.10.580.10">
    <property type="entry name" value="CBS-domain"/>
    <property type="match status" value="1"/>
</dbReference>
<name>A0A6S7H1C1_PARCT</name>